<dbReference type="AlphaFoldDB" id="A0A1G8HL07"/>
<name>A0A1G8HL07_9PSED</name>
<dbReference type="GO" id="GO:0051536">
    <property type="term" value="F:iron-sulfur cluster binding"/>
    <property type="evidence" value="ECO:0007669"/>
    <property type="project" value="InterPro"/>
</dbReference>
<dbReference type="Proteomes" id="UP000199636">
    <property type="component" value="Unassembled WGS sequence"/>
</dbReference>
<dbReference type="NCBIfam" id="TIGR01600">
    <property type="entry name" value="phage_tail_L"/>
    <property type="match status" value="1"/>
</dbReference>
<evidence type="ECO:0000313" key="1">
    <source>
        <dbReference type="EMBL" id="SDI07262.1"/>
    </source>
</evidence>
<dbReference type="InterPro" id="IPR006487">
    <property type="entry name" value="Phage_lambda_L"/>
</dbReference>
<dbReference type="STRING" id="428992.SAMN05216272_105297"/>
<reference evidence="2" key="1">
    <citation type="submission" date="2016-10" db="EMBL/GenBank/DDBJ databases">
        <authorList>
            <person name="Varghese N."/>
            <person name="Submissions S."/>
        </authorList>
    </citation>
    <scope>NUCLEOTIDE SEQUENCE [LARGE SCALE GENOMIC DNA]</scope>
    <source>
        <strain evidence="2">CCM 7469</strain>
    </source>
</reference>
<keyword evidence="2" id="KW-1185">Reference proteome</keyword>
<dbReference type="Pfam" id="PF05100">
    <property type="entry name" value="Phage_tail_L"/>
    <property type="match status" value="1"/>
</dbReference>
<evidence type="ECO:0000313" key="2">
    <source>
        <dbReference type="Proteomes" id="UP000199636"/>
    </source>
</evidence>
<sequence length="232" mass="25200">MTIATDEQLLEPGSEVRLFDLDCTEFGGELLRFHGHLQQGPIYWQGNAYQPWPLEASGFEQRGDGRASAPTLSVGNIDGSISALCLYFDDLVGAKLTVHETFAHYLDAANFGGGNAQADPSQERINIWFIEQKTGEDNTTVTWELSAPPDFQGQQIPARQITGLCQWCITGGYRGADCGYTGTLMFDEQGNPTVDPSKDRCSGLLSTGCKPRWGANNPLPFGGFPASGLIKM</sequence>
<gene>
    <name evidence="1" type="ORF">SAMN05216272_105297</name>
</gene>
<dbReference type="EMBL" id="FNDS01000005">
    <property type="protein sequence ID" value="SDI07262.1"/>
    <property type="molecule type" value="Genomic_DNA"/>
</dbReference>
<organism evidence="1 2">
    <name type="scientific">Pseudomonas panipatensis</name>
    <dbReference type="NCBI Taxonomy" id="428992"/>
    <lineage>
        <taxon>Bacteria</taxon>
        <taxon>Pseudomonadati</taxon>
        <taxon>Pseudomonadota</taxon>
        <taxon>Gammaproteobacteria</taxon>
        <taxon>Pseudomonadales</taxon>
        <taxon>Pseudomonadaceae</taxon>
        <taxon>Pseudomonas</taxon>
    </lineage>
</organism>
<dbReference type="GO" id="GO:0030430">
    <property type="term" value="C:host cell cytoplasm"/>
    <property type="evidence" value="ECO:0007669"/>
    <property type="project" value="InterPro"/>
</dbReference>
<dbReference type="RefSeq" id="WP_090263208.1">
    <property type="nucleotide sequence ID" value="NZ_FNDS01000005.1"/>
</dbReference>
<protein>
    <submittedName>
        <fullName evidence="1">Lambda-like phage minor tail protein L</fullName>
    </submittedName>
</protein>
<dbReference type="OrthoDB" id="5673400at2"/>
<accession>A0A1G8HL07</accession>
<proteinExistence type="predicted"/>
<dbReference type="GO" id="GO:0046718">
    <property type="term" value="P:symbiont entry into host cell"/>
    <property type="evidence" value="ECO:0007669"/>
    <property type="project" value="InterPro"/>
</dbReference>